<sequence>MRGRRFGLAATALAGVAMIAGCTGGVGAASGLLEREQTPEDRVETASPFETTAFDPESTRLLGEHDGVRFYFIIDTEAQETGGQAECLLAVPPVEENWLGLCNGGGEGGGGGMGVGSFRYDLGGYASPELAEGEVTVGDYVIVE</sequence>
<dbReference type="KEGG" id="mdb:OVN18_03540"/>
<dbReference type="AlphaFoldDB" id="A0A9E8MLZ8"/>
<reference evidence="2" key="1">
    <citation type="submission" date="2022-11" db="EMBL/GenBank/DDBJ databases">
        <title>Description of Microcella daejonensis nov. sp, isolated from riverside soil.</title>
        <authorList>
            <person name="Molina K.M."/>
            <person name="Kim S.B."/>
        </authorList>
    </citation>
    <scope>NUCLEOTIDE SEQUENCE</scope>
    <source>
        <strain evidence="2">MMS21-STM12</strain>
    </source>
</reference>
<organism evidence="2 3">
    <name type="scientific">Microcella daejeonensis</name>
    <dbReference type="NCBI Taxonomy" id="2994971"/>
    <lineage>
        <taxon>Bacteria</taxon>
        <taxon>Bacillati</taxon>
        <taxon>Actinomycetota</taxon>
        <taxon>Actinomycetes</taxon>
        <taxon>Micrococcales</taxon>
        <taxon>Microbacteriaceae</taxon>
        <taxon>Microcella</taxon>
    </lineage>
</organism>
<keyword evidence="1" id="KW-0732">Signal</keyword>
<feature type="chain" id="PRO_5038594916" description="Lipoprotein" evidence="1">
    <location>
        <begin position="29"/>
        <end position="144"/>
    </location>
</feature>
<evidence type="ECO:0000313" key="3">
    <source>
        <dbReference type="Proteomes" id="UP001164706"/>
    </source>
</evidence>
<name>A0A9E8MLZ8_9MICO</name>
<evidence type="ECO:0008006" key="4">
    <source>
        <dbReference type="Google" id="ProtNLM"/>
    </source>
</evidence>
<dbReference type="RefSeq" id="WP_267781959.1">
    <property type="nucleotide sequence ID" value="NZ_CP113089.1"/>
</dbReference>
<dbReference type="PROSITE" id="PS51257">
    <property type="entry name" value="PROKAR_LIPOPROTEIN"/>
    <property type="match status" value="1"/>
</dbReference>
<keyword evidence="3" id="KW-1185">Reference proteome</keyword>
<feature type="signal peptide" evidence="1">
    <location>
        <begin position="1"/>
        <end position="28"/>
    </location>
</feature>
<evidence type="ECO:0000313" key="2">
    <source>
        <dbReference type="EMBL" id="WAB82095.1"/>
    </source>
</evidence>
<dbReference type="EMBL" id="CP113089">
    <property type="protein sequence ID" value="WAB82095.1"/>
    <property type="molecule type" value="Genomic_DNA"/>
</dbReference>
<proteinExistence type="predicted"/>
<evidence type="ECO:0000256" key="1">
    <source>
        <dbReference type="SAM" id="SignalP"/>
    </source>
</evidence>
<accession>A0A9E8MLZ8</accession>
<gene>
    <name evidence="2" type="ORF">OVN18_03540</name>
</gene>
<dbReference type="Proteomes" id="UP001164706">
    <property type="component" value="Chromosome"/>
</dbReference>
<protein>
    <recommendedName>
        <fullName evidence="4">Lipoprotein</fullName>
    </recommendedName>
</protein>